<dbReference type="CDD" id="cd04301">
    <property type="entry name" value="NAT_SF"/>
    <property type="match status" value="1"/>
</dbReference>
<dbReference type="RefSeq" id="WP_266347927.1">
    <property type="nucleotide sequence ID" value="NZ_JAPKNG010000002.1"/>
</dbReference>
<evidence type="ECO:0000256" key="2">
    <source>
        <dbReference type="ARBA" id="ARBA00023315"/>
    </source>
</evidence>
<gene>
    <name evidence="4" type="ORF">QO014_001372</name>
</gene>
<dbReference type="InterPro" id="IPR050832">
    <property type="entry name" value="Bact_Acetyltransf"/>
</dbReference>
<accession>A0ABU0H3U9</accession>
<dbReference type="PROSITE" id="PS51186">
    <property type="entry name" value="GNAT"/>
    <property type="match status" value="1"/>
</dbReference>
<dbReference type="EMBL" id="JAUSVO010000002">
    <property type="protein sequence ID" value="MDQ0436987.1"/>
    <property type="molecule type" value="Genomic_DNA"/>
</dbReference>
<keyword evidence="1" id="KW-0808">Transferase</keyword>
<dbReference type="PANTHER" id="PTHR43877">
    <property type="entry name" value="AMINOALKYLPHOSPHONATE N-ACETYLTRANSFERASE-RELATED-RELATED"/>
    <property type="match status" value="1"/>
</dbReference>
<protein>
    <submittedName>
        <fullName evidence="4">GNAT superfamily N-acetyltransferase</fullName>
    </submittedName>
</protein>
<keyword evidence="5" id="KW-1185">Reference proteome</keyword>
<sequence>MPGSDPLPFDRMDLQATAIRDDFIAITQDYFDWMNGEIVRFCNLSIPDMVGMGVADYVRHTAEIAGRIGPEDGGIYARRNAAGQIMAMGGLRRLPDGTAEIVRIFTRPAFRGQGLGFQTVSHLVDEAGQLGYGILRLDTAVFMKSAQKIYRAAGFSLREPYEGAEPPPQLLPFWLFMERAL</sequence>
<keyword evidence="2" id="KW-0012">Acyltransferase</keyword>
<dbReference type="Pfam" id="PF00583">
    <property type="entry name" value="Acetyltransf_1"/>
    <property type="match status" value="1"/>
</dbReference>
<evidence type="ECO:0000259" key="3">
    <source>
        <dbReference type="PROSITE" id="PS51186"/>
    </source>
</evidence>
<proteinExistence type="predicted"/>
<evidence type="ECO:0000313" key="4">
    <source>
        <dbReference type="EMBL" id="MDQ0436987.1"/>
    </source>
</evidence>
<dbReference type="PANTHER" id="PTHR43877:SF2">
    <property type="entry name" value="AMINOALKYLPHOSPHONATE N-ACETYLTRANSFERASE-RELATED"/>
    <property type="match status" value="1"/>
</dbReference>
<dbReference type="InterPro" id="IPR016181">
    <property type="entry name" value="Acyl_CoA_acyltransferase"/>
</dbReference>
<comment type="caution">
    <text evidence="4">The sequence shown here is derived from an EMBL/GenBank/DDBJ whole genome shotgun (WGS) entry which is preliminary data.</text>
</comment>
<evidence type="ECO:0000256" key="1">
    <source>
        <dbReference type="ARBA" id="ARBA00022679"/>
    </source>
</evidence>
<dbReference type="Gene3D" id="3.40.630.30">
    <property type="match status" value="1"/>
</dbReference>
<name>A0ABU0H3U9_9HYPH</name>
<dbReference type="InterPro" id="IPR000182">
    <property type="entry name" value="GNAT_dom"/>
</dbReference>
<dbReference type="SUPFAM" id="SSF55729">
    <property type="entry name" value="Acyl-CoA N-acyltransferases (Nat)"/>
    <property type="match status" value="1"/>
</dbReference>
<dbReference type="Proteomes" id="UP001241603">
    <property type="component" value="Unassembled WGS sequence"/>
</dbReference>
<organism evidence="4 5">
    <name type="scientific">Kaistia dalseonensis</name>
    <dbReference type="NCBI Taxonomy" id="410840"/>
    <lineage>
        <taxon>Bacteria</taxon>
        <taxon>Pseudomonadati</taxon>
        <taxon>Pseudomonadota</taxon>
        <taxon>Alphaproteobacteria</taxon>
        <taxon>Hyphomicrobiales</taxon>
        <taxon>Kaistiaceae</taxon>
        <taxon>Kaistia</taxon>
    </lineage>
</organism>
<evidence type="ECO:0000313" key="5">
    <source>
        <dbReference type="Proteomes" id="UP001241603"/>
    </source>
</evidence>
<feature type="domain" description="N-acetyltransferase" evidence="3">
    <location>
        <begin position="37"/>
        <end position="181"/>
    </location>
</feature>
<reference evidence="4 5" key="1">
    <citation type="submission" date="2023-07" db="EMBL/GenBank/DDBJ databases">
        <title>Genomic Encyclopedia of Type Strains, Phase IV (KMG-IV): sequencing the most valuable type-strain genomes for metagenomic binning, comparative biology and taxonomic classification.</title>
        <authorList>
            <person name="Goeker M."/>
        </authorList>
    </citation>
    <scope>NUCLEOTIDE SEQUENCE [LARGE SCALE GENOMIC DNA]</scope>
    <source>
        <strain evidence="4 5">B6-8</strain>
    </source>
</reference>